<organism evidence="1 2">
    <name type="scientific">Xylona heveae (strain CBS 132557 / TC161)</name>
    <dbReference type="NCBI Taxonomy" id="1328760"/>
    <lineage>
        <taxon>Eukaryota</taxon>
        <taxon>Fungi</taxon>
        <taxon>Dikarya</taxon>
        <taxon>Ascomycota</taxon>
        <taxon>Pezizomycotina</taxon>
        <taxon>Xylonomycetes</taxon>
        <taxon>Xylonales</taxon>
        <taxon>Xylonaceae</taxon>
        <taxon>Xylona</taxon>
    </lineage>
</organism>
<reference evidence="1 2" key="1">
    <citation type="journal article" date="2016" name="Fungal Biol.">
        <title>The genome of Xylona heveae provides a window into fungal endophytism.</title>
        <authorList>
            <person name="Gazis R."/>
            <person name="Kuo A."/>
            <person name="Riley R."/>
            <person name="LaButti K."/>
            <person name="Lipzen A."/>
            <person name="Lin J."/>
            <person name="Amirebrahimi M."/>
            <person name="Hesse C.N."/>
            <person name="Spatafora J.W."/>
            <person name="Henrissat B."/>
            <person name="Hainaut M."/>
            <person name="Grigoriev I.V."/>
            <person name="Hibbett D.S."/>
        </authorList>
    </citation>
    <scope>NUCLEOTIDE SEQUENCE [LARGE SCALE GENOMIC DNA]</scope>
    <source>
        <strain evidence="1 2">TC161</strain>
    </source>
</reference>
<dbReference type="InParanoid" id="A0A165G0V8"/>
<gene>
    <name evidence="1" type="ORF">L228DRAFT_261763</name>
</gene>
<evidence type="ECO:0000313" key="2">
    <source>
        <dbReference type="Proteomes" id="UP000076632"/>
    </source>
</evidence>
<dbReference type="RefSeq" id="XP_018187164.1">
    <property type="nucleotide sequence ID" value="XM_018334362.1"/>
</dbReference>
<dbReference type="AlphaFoldDB" id="A0A165G0V8"/>
<evidence type="ECO:0000313" key="1">
    <source>
        <dbReference type="EMBL" id="KZF21609.1"/>
    </source>
</evidence>
<keyword evidence="2" id="KW-1185">Reference proteome</keyword>
<dbReference type="Proteomes" id="UP000076632">
    <property type="component" value="Unassembled WGS sequence"/>
</dbReference>
<protein>
    <submittedName>
        <fullName evidence="1">Uncharacterized protein</fullName>
    </submittedName>
</protein>
<name>A0A165G0V8_XYLHT</name>
<sequence length="154" mass="17545">MSYLEKRGVTAIIDDITPTSLESKTRSFWITMLPAYFPDTDYSIEAEPYLENKTGVANGDLLFIESKRANVDKPSVWEETERGQLLNHVKANRNANDCAYGAIAIGRKVKFYFYNGKELLFLYGPYSIEVRSDAEAIVKVFDEIKTHPRTGYTN</sequence>
<dbReference type="OrthoDB" id="4499616at2759"/>
<dbReference type="EMBL" id="KV407460">
    <property type="protein sequence ID" value="KZF21609.1"/>
    <property type="molecule type" value="Genomic_DNA"/>
</dbReference>
<dbReference type="GeneID" id="28899499"/>
<proteinExistence type="predicted"/>
<accession>A0A165G0V8</accession>